<keyword evidence="2" id="KW-1185">Reference proteome</keyword>
<evidence type="ECO:0000313" key="2">
    <source>
        <dbReference type="Proteomes" id="UP000501690"/>
    </source>
</evidence>
<accession>A0A4D6N0S7</accession>
<organism evidence="1 2">
    <name type="scientific">Vigna unguiculata</name>
    <name type="common">Cowpea</name>
    <dbReference type="NCBI Taxonomy" id="3917"/>
    <lineage>
        <taxon>Eukaryota</taxon>
        <taxon>Viridiplantae</taxon>
        <taxon>Streptophyta</taxon>
        <taxon>Embryophyta</taxon>
        <taxon>Tracheophyta</taxon>
        <taxon>Spermatophyta</taxon>
        <taxon>Magnoliopsida</taxon>
        <taxon>eudicotyledons</taxon>
        <taxon>Gunneridae</taxon>
        <taxon>Pentapetalae</taxon>
        <taxon>rosids</taxon>
        <taxon>fabids</taxon>
        <taxon>Fabales</taxon>
        <taxon>Fabaceae</taxon>
        <taxon>Papilionoideae</taxon>
        <taxon>50 kb inversion clade</taxon>
        <taxon>NPAAA clade</taxon>
        <taxon>indigoferoid/millettioid clade</taxon>
        <taxon>Phaseoleae</taxon>
        <taxon>Vigna</taxon>
    </lineage>
</organism>
<reference evidence="1 2" key="1">
    <citation type="submission" date="2019-04" db="EMBL/GenBank/DDBJ databases">
        <title>An improved genome assembly and genetic linkage map for asparagus bean, Vigna unguiculata ssp. sesquipedialis.</title>
        <authorList>
            <person name="Xia Q."/>
            <person name="Zhang R."/>
            <person name="Dong Y."/>
        </authorList>
    </citation>
    <scope>NUCLEOTIDE SEQUENCE [LARGE SCALE GENOMIC DNA]</scope>
    <source>
        <tissue evidence="1">Leaf</tissue>
    </source>
</reference>
<dbReference type="Proteomes" id="UP000501690">
    <property type="component" value="Linkage Group LG9"/>
</dbReference>
<gene>
    <name evidence="1" type="ORF">DEO72_LG9g1892</name>
</gene>
<dbReference type="EMBL" id="CP039353">
    <property type="protein sequence ID" value="QCE06878.1"/>
    <property type="molecule type" value="Genomic_DNA"/>
</dbReference>
<evidence type="ECO:0000313" key="1">
    <source>
        <dbReference type="EMBL" id="QCE06878.1"/>
    </source>
</evidence>
<sequence length="57" mass="6627">MAMMNEGDEDESWCNEECVIWELENDGGVENIGDEGVVRRMMKLRGYAWLKDGWVDD</sequence>
<protein>
    <submittedName>
        <fullName evidence="1">Uncharacterized protein</fullName>
    </submittedName>
</protein>
<name>A0A4D6N0S7_VIGUN</name>
<dbReference type="AlphaFoldDB" id="A0A4D6N0S7"/>
<proteinExistence type="predicted"/>